<dbReference type="PANTHER" id="PTHR33266:SF1">
    <property type="entry name" value="F-BOX DOMAIN-CONTAINING PROTEIN"/>
    <property type="match status" value="1"/>
</dbReference>
<evidence type="ECO:0000313" key="2">
    <source>
        <dbReference type="Proteomes" id="UP000309038"/>
    </source>
</evidence>
<evidence type="ECO:0000313" key="1">
    <source>
        <dbReference type="EMBL" id="THG94026.1"/>
    </source>
</evidence>
<accession>A0A4S4K842</accession>
<dbReference type="PANTHER" id="PTHR33266">
    <property type="entry name" value="CHROMOSOME 15, WHOLE GENOME SHOTGUN SEQUENCE"/>
    <property type="match status" value="1"/>
</dbReference>
<dbReference type="AlphaFoldDB" id="A0A4S4K842"/>
<sequence length="890" mass="100194">MSLESHDSRTEAEHNDLDKALMKKIGQRWDLAFESPSLREIWTTLAHATCPTKSDDEYYDFFKDSREELTRLLNAAWKTKNFRAVRSLVYLNPSKKILIHKASPKDEMIATKNAWDVEYVGDSHEVLLETLRAMNKSAHAKYSNILPIVQSSGMGKSRCVHEAARFVFTLPLNTRPVEESSGYPPSDSQVFTYFRDATRGMITEARAACCAFFKALFSTSIKFLESNLSTNFKTPQELALAWRGLLQDKRGEFYADVCLEAKRLLAVGEIPQQSGEEVITLACDEGMRLRDVIRARVLSKVPTGEDIAIMLYVDEAHGLTSLVITEDPTRNMYTSFLSVAARLLGFDFVALTLSTNSSLSKLAPPMDVHHSARVVPKNTLFLQPPFTELGFDYYEGGRALFHPNTMSLKDVAEESFMIKFGRPLFWTRWEGSANVNWVRKDMINFAHTKLIGHGNILPTGASPEERERNGLLAAIGTRILLEFDTSREESRKREMQLVEGHMRIAYSVPIHRQYIRSGYPSEPILAEAAAHEMNSETQPIINVLSNSIDNGLIDKGNRGELVARLILTQAYDKAIQTSYPQPWKYSRGVTVAAFLTALISEKYIEDVLNCAPDGGRTPLKKAFKNAYIRFTHFAQNGKNNKVDTDAALAGIVRGMAVQVEHNQRDIDIMIPITLGEDKLREEIMTGILIQVKDKATPAALSISAKKINFFPADCQVPRPYITIIMQLGLQTAIDIRQYRLPLSAQELSSPSRVMTKQGHQRTTRSTENSLHPRYQINIRGCSGTVYGVVDNKDVYAKVLATRNVIQEHPRNAPRNLAALRRLKPVWERNKQCFEWIRVPALQGELDGWEDEDLPMEDEGIFVRGDPDTDAMLVDESDAFGPVINLGSMSH</sequence>
<organism evidence="1 2">
    <name type="scientific">Hermanssonia centrifuga</name>
    <dbReference type="NCBI Taxonomy" id="98765"/>
    <lineage>
        <taxon>Eukaryota</taxon>
        <taxon>Fungi</taxon>
        <taxon>Dikarya</taxon>
        <taxon>Basidiomycota</taxon>
        <taxon>Agaricomycotina</taxon>
        <taxon>Agaricomycetes</taxon>
        <taxon>Polyporales</taxon>
        <taxon>Meruliaceae</taxon>
        <taxon>Hermanssonia</taxon>
    </lineage>
</organism>
<dbReference type="EMBL" id="SGPJ01000518">
    <property type="protein sequence ID" value="THG94026.1"/>
    <property type="molecule type" value="Genomic_DNA"/>
</dbReference>
<keyword evidence="2" id="KW-1185">Reference proteome</keyword>
<gene>
    <name evidence="1" type="ORF">EW026_g7359</name>
</gene>
<proteinExistence type="predicted"/>
<reference evidence="1 2" key="1">
    <citation type="submission" date="2019-02" db="EMBL/GenBank/DDBJ databases">
        <title>Genome sequencing of the rare red list fungi Phlebia centrifuga.</title>
        <authorList>
            <person name="Buettner E."/>
            <person name="Kellner H."/>
        </authorList>
    </citation>
    <scope>NUCLEOTIDE SEQUENCE [LARGE SCALE GENOMIC DNA]</scope>
    <source>
        <strain evidence="1 2">DSM 108282</strain>
    </source>
</reference>
<name>A0A4S4K842_9APHY</name>
<dbReference type="Proteomes" id="UP000309038">
    <property type="component" value="Unassembled WGS sequence"/>
</dbReference>
<comment type="caution">
    <text evidence="1">The sequence shown here is derived from an EMBL/GenBank/DDBJ whole genome shotgun (WGS) entry which is preliminary data.</text>
</comment>
<protein>
    <submittedName>
        <fullName evidence="1">Uncharacterized protein</fullName>
    </submittedName>
</protein>